<evidence type="ECO:0000256" key="1">
    <source>
        <dbReference type="ARBA" id="ARBA00022737"/>
    </source>
</evidence>
<accession>A0A914CCJ0</accession>
<dbReference type="AlphaFoldDB" id="A0A914CCJ0"/>
<name>A0A914CCJ0_9BILA</name>
<dbReference type="PROSITE" id="PS50222">
    <property type="entry name" value="EF_HAND_2"/>
    <property type="match status" value="1"/>
</dbReference>
<keyword evidence="3" id="KW-1185">Reference proteome</keyword>
<dbReference type="SUPFAM" id="SSF47473">
    <property type="entry name" value="EF-hand"/>
    <property type="match status" value="1"/>
</dbReference>
<evidence type="ECO:0000259" key="2">
    <source>
        <dbReference type="PROSITE" id="PS50222"/>
    </source>
</evidence>
<dbReference type="GO" id="GO:0016460">
    <property type="term" value="C:myosin II complex"/>
    <property type="evidence" value="ECO:0007669"/>
    <property type="project" value="TreeGrafter"/>
</dbReference>
<proteinExistence type="predicted"/>
<keyword evidence="1" id="KW-0677">Repeat</keyword>
<evidence type="ECO:0000313" key="3">
    <source>
        <dbReference type="Proteomes" id="UP000887540"/>
    </source>
</evidence>
<dbReference type="InterPro" id="IPR050230">
    <property type="entry name" value="CALM/Myosin/TropC-like"/>
</dbReference>
<feature type="domain" description="EF-hand" evidence="2">
    <location>
        <begin position="76"/>
        <end position="111"/>
    </location>
</feature>
<dbReference type="FunFam" id="1.10.238.10:FF:000001">
    <property type="entry name" value="Calmodulin 1"/>
    <property type="match status" value="1"/>
</dbReference>
<dbReference type="GO" id="GO:0005509">
    <property type="term" value="F:calcium ion binding"/>
    <property type="evidence" value="ECO:0007669"/>
    <property type="project" value="InterPro"/>
</dbReference>
<sequence length="165" mass="18861">MTQHFTKSQIEEFRQCFHLYADNGFVHNDSQLRYIMRSLGYTPTVIETNKYLKSNGPQIDFAKFLDILHAEELKGDTLVEVIRAFKGLDSKNQGVIPAAELINLLSSFGEKMSKEEVLAVLKRMNVNDKVPIAKVDPKVYALLAHKFEQKNMQAFESNPLPPLLY</sequence>
<reference evidence="4" key="1">
    <citation type="submission" date="2022-11" db="UniProtKB">
        <authorList>
            <consortium name="WormBaseParasite"/>
        </authorList>
    </citation>
    <scope>IDENTIFICATION</scope>
</reference>
<dbReference type="WBParaSite" id="ACRNAN_Path_757.g2867.t1">
    <property type="protein sequence ID" value="ACRNAN_Path_757.g2867.t1"/>
    <property type="gene ID" value="ACRNAN_Path_757.g2867"/>
</dbReference>
<dbReference type="PANTHER" id="PTHR23048:SF0">
    <property type="entry name" value="CALMODULIN LIKE 3"/>
    <property type="match status" value="1"/>
</dbReference>
<dbReference type="InterPro" id="IPR002048">
    <property type="entry name" value="EF_hand_dom"/>
</dbReference>
<evidence type="ECO:0000313" key="4">
    <source>
        <dbReference type="WBParaSite" id="ACRNAN_Path_757.g2867.t1"/>
    </source>
</evidence>
<dbReference type="InterPro" id="IPR011992">
    <property type="entry name" value="EF-hand-dom_pair"/>
</dbReference>
<dbReference type="Gene3D" id="1.10.238.10">
    <property type="entry name" value="EF-hand"/>
    <property type="match status" value="2"/>
</dbReference>
<protein>
    <submittedName>
        <fullName evidence="4">EF-hand domain-containing protein</fullName>
    </submittedName>
</protein>
<dbReference type="Proteomes" id="UP000887540">
    <property type="component" value="Unplaced"/>
</dbReference>
<dbReference type="PANTHER" id="PTHR23048">
    <property type="entry name" value="MYOSIN LIGHT CHAIN 1, 3"/>
    <property type="match status" value="1"/>
</dbReference>
<organism evidence="3 4">
    <name type="scientific">Acrobeloides nanus</name>
    <dbReference type="NCBI Taxonomy" id="290746"/>
    <lineage>
        <taxon>Eukaryota</taxon>
        <taxon>Metazoa</taxon>
        <taxon>Ecdysozoa</taxon>
        <taxon>Nematoda</taxon>
        <taxon>Chromadorea</taxon>
        <taxon>Rhabditida</taxon>
        <taxon>Tylenchina</taxon>
        <taxon>Cephalobomorpha</taxon>
        <taxon>Cephaloboidea</taxon>
        <taxon>Cephalobidae</taxon>
        <taxon>Acrobeloides</taxon>
    </lineage>
</organism>